<accession>A0A4R5UKA8</accession>
<dbReference type="AlphaFoldDB" id="A0A4R5UKA8"/>
<dbReference type="InterPro" id="IPR001789">
    <property type="entry name" value="Sig_transdc_resp-reg_receiver"/>
</dbReference>
<gene>
    <name evidence="3" type="ORF">E2F50_10665</name>
</gene>
<dbReference type="SUPFAM" id="SSF52172">
    <property type="entry name" value="CheY-like"/>
    <property type="match status" value="1"/>
</dbReference>
<dbReference type="EMBL" id="SMTL01000002">
    <property type="protein sequence ID" value="TDK37328.1"/>
    <property type="molecule type" value="Genomic_DNA"/>
</dbReference>
<dbReference type="RefSeq" id="WP_133316095.1">
    <property type="nucleotide sequence ID" value="NZ_SMTL01000002.1"/>
</dbReference>
<protein>
    <submittedName>
        <fullName evidence="3">Response regulator</fullName>
    </submittedName>
</protein>
<organism evidence="3 4">
    <name type="scientific">Rhizobium deserti</name>
    <dbReference type="NCBI Taxonomy" id="2547961"/>
    <lineage>
        <taxon>Bacteria</taxon>
        <taxon>Pseudomonadati</taxon>
        <taxon>Pseudomonadota</taxon>
        <taxon>Alphaproteobacteria</taxon>
        <taxon>Hyphomicrobiales</taxon>
        <taxon>Rhizobiaceae</taxon>
        <taxon>Rhizobium/Agrobacterium group</taxon>
        <taxon>Rhizobium</taxon>
    </lineage>
</organism>
<evidence type="ECO:0000313" key="3">
    <source>
        <dbReference type="EMBL" id="TDK37328.1"/>
    </source>
</evidence>
<keyword evidence="4" id="KW-1185">Reference proteome</keyword>
<dbReference type="Proteomes" id="UP000295238">
    <property type="component" value="Unassembled WGS sequence"/>
</dbReference>
<feature type="domain" description="Response regulatory" evidence="2">
    <location>
        <begin position="11"/>
        <end position="122"/>
    </location>
</feature>
<dbReference type="OrthoDB" id="582170at2"/>
<dbReference type="InterPro" id="IPR011006">
    <property type="entry name" value="CheY-like_superfamily"/>
</dbReference>
<dbReference type="SMART" id="SM00448">
    <property type="entry name" value="REC"/>
    <property type="match status" value="1"/>
</dbReference>
<reference evidence="3 4" key="1">
    <citation type="submission" date="2019-03" db="EMBL/GenBank/DDBJ databases">
        <title>Rhizobium sp. nov., an bacterium isolated from biocrust in Mu Us Desert.</title>
        <authorList>
            <person name="Lixiong L."/>
        </authorList>
    </citation>
    <scope>NUCLEOTIDE SEQUENCE [LARGE SCALE GENOMIC DNA]</scope>
    <source>
        <strain evidence="3 4">SPY-1</strain>
    </source>
</reference>
<proteinExistence type="predicted"/>
<sequence length="129" mass="13974">MNKYNQDVKRKILVLEDDVLLAMDMEDHLLGSGYEVIGPFGKVSEALGAIEEISVDGAVVDLNLNGEMSFPVIEALKDRGLPVIVCSGYAELPEFKTRLSDVPLLSKPCDPKKLVALLSKARSAKQGTS</sequence>
<name>A0A4R5UKA8_9HYPH</name>
<evidence type="ECO:0000256" key="1">
    <source>
        <dbReference type="PROSITE-ProRule" id="PRU00169"/>
    </source>
</evidence>
<evidence type="ECO:0000313" key="4">
    <source>
        <dbReference type="Proteomes" id="UP000295238"/>
    </source>
</evidence>
<dbReference type="PROSITE" id="PS50110">
    <property type="entry name" value="RESPONSE_REGULATORY"/>
    <property type="match status" value="1"/>
</dbReference>
<feature type="modified residue" description="4-aspartylphosphate" evidence="1">
    <location>
        <position position="61"/>
    </location>
</feature>
<evidence type="ECO:0000259" key="2">
    <source>
        <dbReference type="PROSITE" id="PS50110"/>
    </source>
</evidence>
<dbReference type="GO" id="GO:0000160">
    <property type="term" value="P:phosphorelay signal transduction system"/>
    <property type="evidence" value="ECO:0007669"/>
    <property type="project" value="InterPro"/>
</dbReference>
<dbReference type="Pfam" id="PF00072">
    <property type="entry name" value="Response_reg"/>
    <property type="match status" value="1"/>
</dbReference>
<dbReference type="Gene3D" id="3.40.50.2300">
    <property type="match status" value="1"/>
</dbReference>
<keyword evidence="1" id="KW-0597">Phosphoprotein</keyword>
<comment type="caution">
    <text evidence="3">The sequence shown here is derived from an EMBL/GenBank/DDBJ whole genome shotgun (WGS) entry which is preliminary data.</text>
</comment>